<accession>A0ABN6N3X8</accession>
<dbReference type="RefSeq" id="WP_248344501.1">
    <property type="nucleotide sequence ID" value="NZ_AP025592.1"/>
</dbReference>
<proteinExistence type="predicted"/>
<name>A0ABN6N3X8_9BACT</name>
<keyword evidence="2" id="KW-1185">Reference proteome</keyword>
<organism evidence="1 2">
    <name type="scientific">Anaeromyxobacter paludicola</name>
    <dbReference type="NCBI Taxonomy" id="2918171"/>
    <lineage>
        <taxon>Bacteria</taxon>
        <taxon>Pseudomonadati</taxon>
        <taxon>Myxococcota</taxon>
        <taxon>Myxococcia</taxon>
        <taxon>Myxococcales</taxon>
        <taxon>Cystobacterineae</taxon>
        <taxon>Anaeromyxobacteraceae</taxon>
        <taxon>Anaeromyxobacter</taxon>
    </lineage>
</organism>
<sequence length="69" mass="7474">MARAFIGDLECQVNVDKDLGDSWAVSVVPPPRSGKAPLVVKLQGEDREKVAKGALEVLQKAGQIDRFEP</sequence>
<gene>
    <name evidence="1" type="ORF">AMPC_07790</name>
</gene>
<protein>
    <submittedName>
        <fullName evidence="1">Uncharacterized protein</fullName>
    </submittedName>
</protein>
<dbReference type="Proteomes" id="UP001162734">
    <property type="component" value="Chromosome"/>
</dbReference>
<reference evidence="2" key="1">
    <citation type="journal article" date="2022" name="Int. J. Syst. Evol. Microbiol.">
        <title>Anaeromyxobacter oryzae sp. nov., Anaeromyxobacter diazotrophicus sp. nov. and Anaeromyxobacter paludicola sp. nov., isolated from paddy soils.</title>
        <authorList>
            <person name="Itoh H."/>
            <person name="Xu Z."/>
            <person name="Mise K."/>
            <person name="Masuda Y."/>
            <person name="Ushijima N."/>
            <person name="Hayakawa C."/>
            <person name="Shiratori Y."/>
            <person name="Senoo K."/>
        </authorList>
    </citation>
    <scope>NUCLEOTIDE SEQUENCE [LARGE SCALE GENOMIC DNA]</scope>
    <source>
        <strain evidence="2">Red630</strain>
    </source>
</reference>
<evidence type="ECO:0000313" key="1">
    <source>
        <dbReference type="EMBL" id="BDG07666.1"/>
    </source>
</evidence>
<evidence type="ECO:0000313" key="2">
    <source>
        <dbReference type="Proteomes" id="UP001162734"/>
    </source>
</evidence>
<dbReference type="EMBL" id="AP025592">
    <property type="protein sequence ID" value="BDG07666.1"/>
    <property type="molecule type" value="Genomic_DNA"/>
</dbReference>